<dbReference type="AlphaFoldDB" id="A0A3R7QYZ4"/>
<protein>
    <submittedName>
        <fullName evidence="2">Uncharacterized protein</fullName>
    </submittedName>
</protein>
<proteinExistence type="predicted"/>
<keyword evidence="3" id="KW-1185">Reference proteome</keyword>
<reference evidence="2 3" key="2">
    <citation type="submission" date="2019-01" db="EMBL/GenBank/DDBJ databases">
        <title>The decoding of complex shrimp genome reveals the adaptation for benthos swimmer, frequently molting mechanism and breeding impact on genome.</title>
        <authorList>
            <person name="Sun Y."/>
            <person name="Gao Y."/>
            <person name="Yu Y."/>
        </authorList>
    </citation>
    <scope>NUCLEOTIDE SEQUENCE [LARGE SCALE GENOMIC DNA]</scope>
    <source>
        <tissue evidence="2">Muscle</tissue>
    </source>
</reference>
<dbReference type="Proteomes" id="UP000283509">
    <property type="component" value="Unassembled WGS sequence"/>
</dbReference>
<accession>A0A3R7QYZ4</accession>
<organism evidence="2 3">
    <name type="scientific">Penaeus vannamei</name>
    <name type="common">Whiteleg shrimp</name>
    <name type="synonym">Litopenaeus vannamei</name>
    <dbReference type="NCBI Taxonomy" id="6689"/>
    <lineage>
        <taxon>Eukaryota</taxon>
        <taxon>Metazoa</taxon>
        <taxon>Ecdysozoa</taxon>
        <taxon>Arthropoda</taxon>
        <taxon>Crustacea</taxon>
        <taxon>Multicrustacea</taxon>
        <taxon>Malacostraca</taxon>
        <taxon>Eumalacostraca</taxon>
        <taxon>Eucarida</taxon>
        <taxon>Decapoda</taxon>
        <taxon>Dendrobranchiata</taxon>
        <taxon>Penaeoidea</taxon>
        <taxon>Penaeidae</taxon>
        <taxon>Penaeus</taxon>
    </lineage>
</organism>
<evidence type="ECO:0000313" key="3">
    <source>
        <dbReference type="Proteomes" id="UP000283509"/>
    </source>
</evidence>
<feature type="compositionally biased region" description="Pro residues" evidence="1">
    <location>
        <begin position="102"/>
        <end position="123"/>
    </location>
</feature>
<evidence type="ECO:0000256" key="1">
    <source>
        <dbReference type="SAM" id="MobiDB-lite"/>
    </source>
</evidence>
<evidence type="ECO:0000313" key="2">
    <source>
        <dbReference type="EMBL" id="ROT84052.1"/>
    </source>
</evidence>
<gene>
    <name evidence="2" type="ORF">C7M84_022761</name>
</gene>
<reference evidence="2 3" key="1">
    <citation type="submission" date="2018-04" db="EMBL/GenBank/DDBJ databases">
        <authorList>
            <person name="Zhang X."/>
            <person name="Yuan J."/>
            <person name="Li F."/>
            <person name="Xiang J."/>
        </authorList>
    </citation>
    <scope>NUCLEOTIDE SEQUENCE [LARGE SCALE GENOMIC DNA]</scope>
    <source>
        <tissue evidence="2">Muscle</tissue>
    </source>
</reference>
<feature type="region of interest" description="Disordered" evidence="1">
    <location>
        <begin position="100"/>
        <end position="123"/>
    </location>
</feature>
<sequence length="1080" mass="108079">MLYAVTSVDFPSDGRRAAWPLSLPSRLALNSGLFPCILARLGTLGSRVPPPSRLSGALGGSRLSLSSRLSGASSLSALGLLLLALGCLLPRLSGASSSGSRVPPPLGSRVPPPFAPPPSASPPPLGSRCLLPLGSRVPPPSGLSGASSSGLSGVSSLSALGCLLLLGSRVPPPLGSRCLLPLALRCLLPLGSRCLLLSLSGTPPSRLSAPSRLSGASSLSALGASSLSALRCLLRLGSRISSLSVGASSLSLSGLLPSLSGASSLWALGCLLPLGSRVPPPSRLSVPPPHASPSRLSGASPSRYLPSRLSGASLALLPPSGSRVPPPSRLSLLLSALGCLLLSALGCLLPLGSRVPPPSGLSVSLLWALGASSLWLSGASSLWARVPSSSRLSGASRALSVASSLSLWVPPPSGLSSSLWALGCLLPLGSRVPPPSGLSGWALGASSGASRLSVPPLSSASSRLSGASSLWALGCLLLSALGASSLWALGCLLPLGSRVPPPLGSRCLLPLGSRGSSLSLGCLPPSRLSGASSSLSRCLLSSRLSGASSLSALGCLLPLGSRVPPPSGSRVPPPLGSRGSLSALGCSSLWALGCLLPLGSLSGAPPSGSRVLSSPLGVSGASSLWLSVPPPSWLLGASPLGSRVALSSRLSGCLLPLGLSGASSLWALGCLPLGSRVPPPSGLSVPPPLGSQVVAPLVSVLAPFSVLRCLLPLGFRMPPHPSGTLRVPPYSLWALRCLRPSALGCLPPSFGSQVALSLSGFGVPSSPLGHSPVALLTLFSASAWCLLPFSWSLGSFASHLSRPLNRVAAPVEPLETIIGLPSFSSLCYSVASHPSVVSSRGCRVLRSPALTGLPPHALVLSVFALPPSLALGCSSLWLSMSAFSLSALWMLSLPLVLSACLPPSSAASGCTPPSGILGCLPPCWALRGCLASLSASQVPPPSGPRAASSLSASGASSLSALRVRSSRLGSQVSSPLRHLAVDVLASRLSGASSPLGSRVCPSSPLALECLSVSALGLPPPSGSRVATFTSRLSGVPSLLWALRDLLRSRLSGASSLWGSRVSPIPLGYSGDLPHPLWLSG</sequence>
<comment type="caution">
    <text evidence="2">The sequence shown here is derived from an EMBL/GenBank/DDBJ whole genome shotgun (WGS) entry which is preliminary data.</text>
</comment>
<name>A0A3R7QYZ4_PENVA</name>
<dbReference type="EMBL" id="QCYY01000601">
    <property type="protein sequence ID" value="ROT84052.1"/>
    <property type="molecule type" value="Genomic_DNA"/>
</dbReference>